<dbReference type="EMBL" id="JAUIZM010000004">
    <property type="protein sequence ID" value="KAK1386966.1"/>
    <property type="molecule type" value="Genomic_DNA"/>
</dbReference>
<protein>
    <submittedName>
        <fullName evidence="5">Non-specific lipid-transfer protein AKCS9</fullName>
    </submittedName>
</protein>
<dbReference type="CDD" id="cd01959">
    <property type="entry name" value="nsLTP2"/>
    <property type="match status" value="1"/>
</dbReference>
<feature type="domain" description="Bifunctional inhibitor/plant lipid transfer protein/seed storage helical" evidence="4">
    <location>
        <begin position="33"/>
        <end position="100"/>
    </location>
</feature>
<evidence type="ECO:0000256" key="2">
    <source>
        <dbReference type="ARBA" id="ARBA00023121"/>
    </source>
</evidence>
<feature type="chain" id="PRO_5042002259" evidence="3">
    <location>
        <begin position="21"/>
        <end position="101"/>
    </location>
</feature>
<feature type="signal peptide" evidence="3">
    <location>
        <begin position="1"/>
        <end position="20"/>
    </location>
</feature>
<keyword evidence="2" id="KW-0446">Lipid-binding</keyword>
<proteinExistence type="predicted"/>
<dbReference type="InterPro" id="IPR033872">
    <property type="entry name" value="nsLTP2"/>
</dbReference>
<keyword evidence="1" id="KW-0813">Transport</keyword>
<dbReference type="PANTHER" id="PTHR33214">
    <property type="entry name" value="BIFUNCTIONAL INHIBITOR/LIPID-TRANSFER PROTEIN/SEED STORAGE 2S ALBUMIN SUPERFAMILY PROTEIN"/>
    <property type="match status" value="1"/>
</dbReference>
<dbReference type="GO" id="GO:0008289">
    <property type="term" value="F:lipid binding"/>
    <property type="evidence" value="ECO:0007669"/>
    <property type="project" value="UniProtKB-KW"/>
</dbReference>
<evidence type="ECO:0000259" key="4">
    <source>
        <dbReference type="SMART" id="SM00499"/>
    </source>
</evidence>
<dbReference type="Gene3D" id="1.10.110.10">
    <property type="entry name" value="Plant lipid-transfer and hydrophobic proteins"/>
    <property type="match status" value="1"/>
</dbReference>
<sequence length="101" mass="10677">MGNSGAAVLMMFLITMIVTSDQISFSTAAALTCNAVELSPCANAITSATTTPTPICCSKLKEQTPCLCNYMKNPFLQKFINSPNARKVANTCGTPFPTTCT</sequence>
<dbReference type="AlphaFoldDB" id="A0AAD8IL93"/>
<keyword evidence="3" id="KW-0732">Signal</keyword>
<reference evidence="5" key="2">
    <citation type="submission" date="2023-05" db="EMBL/GenBank/DDBJ databases">
        <authorList>
            <person name="Schelkunov M.I."/>
        </authorList>
    </citation>
    <scope>NUCLEOTIDE SEQUENCE</scope>
    <source>
        <strain evidence="5">Hsosn_3</strain>
        <tissue evidence="5">Leaf</tissue>
    </source>
</reference>
<name>A0AAD8IL93_9APIA</name>
<dbReference type="SUPFAM" id="SSF47699">
    <property type="entry name" value="Bifunctional inhibitor/lipid-transfer protein/seed storage 2S albumin"/>
    <property type="match status" value="1"/>
</dbReference>
<dbReference type="Proteomes" id="UP001237642">
    <property type="component" value="Unassembled WGS sequence"/>
</dbReference>
<dbReference type="GO" id="GO:0006869">
    <property type="term" value="P:lipid transport"/>
    <property type="evidence" value="ECO:0007669"/>
    <property type="project" value="InterPro"/>
</dbReference>
<comment type="caution">
    <text evidence="5">The sequence shown here is derived from an EMBL/GenBank/DDBJ whole genome shotgun (WGS) entry which is preliminary data.</text>
</comment>
<dbReference type="InterPro" id="IPR016140">
    <property type="entry name" value="Bifunc_inhib/LTP/seed_store"/>
</dbReference>
<reference evidence="5" key="1">
    <citation type="submission" date="2023-02" db="EMBL/GenBank/DDBJ databases">
        <title>Genome of toxic invasive species Heracleum sosnowskyi carries increased number of genes despite the absence of recent whole-genome duplications.</title>
        <authorList>
            <person name="Schelkunov M."/>
            <person name="Shtratnikova V."/>
            <person name="Makarenko M."/>
            <person name="Klepikova A."/>
            <person name="Omelchenko D."/>
            <person name="Novikova G."/>
            <person name="Obukhova E."/>
            <person name="Bogdanov V."/>
            <person name="Penin A."/>
            <person name="Logacheva M."/>
        </authorList>
    </citation>
    <scope>NUCLEOTIDE SEQUENCE</scope>
    <source>
        <strain evidence="5">Hsosn_3</strain>
        <tissue evidence="5">Leaf</tissue>
    </source>
</reference>
<evidence type="ECO:0000256" key="1">
    <source>
        <dbReference type="ARBA" id="ARBA00022448"/>
    </source>
</evidence>
<gene>
    <name evidence="5" type="ORF">POM88_015144</name>
</gene>
<dbReference type="SMART" id="SM00499">
    <property type="entry name" value="AAI"/>
    <property type="match status" value="1"/>
</dbReference>
<accession>A0AAD8IL93</accession>
<keyword evidence="6" id="KW-1185">Reference proteome</keyword>
<dbReference type="Pfam" id="PF00234">
    <property type="entry name" value="Tryp_alpha_amyl"/>
    <property type="match status" value="1"/>
</dbReference>
<evidence type="ECO:0000313" key="6">
    <source>
        <dbReference type="Proteomes" id="UP001237642"/>
    </source>
</evidence>
<dbReference type="PANTHER" id="PTHR33214:SF69">
    <property type="entry name" value="BIFUNCTIONAL INHIBITOR_LIPID-TRANSFER PROTEIN_SEED STORAGE 2S ALBUMIN SUPERFAMILY PROTEIN"/>
    <property type="match status" value="1"/>
</dbReference>
<evidence type="ECO:0000256" key="3">
    <source>
        <dbReference type="SAM" id="SignalP"/>
    </source>
</evidence>
<organism evidence="5 6">
    <name type="scientific">Heracleum sosnowskyi</name>
    <dbReference type="NCBI Taxonomy" id="360622"/>
    <lineage>
        <taxon>Eukaryota</taxon>
        <taxon>Viridiplantae</taxon>
        <taxon>Streptophyta</taxon>
        <taxon>Embryophyta</taxon>
        <taxon>Tracheophyta</taxon>
        <taxon>Spermatophyta</taxon>
        <taxon>Magnoliopsida</taxon>
        <taxon>eudicotyledons</taxon>
        <taxon>Gunneridae</taxon>
        <taxon>Pentapetalae</taxon>
        <taxon>asterids</taxon>
        <taxon>campanulids</taxon>
        <taxon>Apiales</taxon>
        <taxon>Apiaceae</taxon>
        <taxon>Apioideae</taxon>
        <taxon>apioid superclade</taxon>
        <taxon>Tordylieae</taxon>
        <taxon>Tordyliinae</taxon>
        <taxon>Heracleum</taxon>
    </lineage>
</organism>
<dbReference type="InterPro" id="IPR036312">
    <property type="entry name" value="Bifun_inhib/LTP/seed_sf"/>
</dbReference>
<evidence type="ECO:0000313" key="5">
    <source>
        <dbReference type="EMBL" id="KAK1386966.1"/>
    </source>
</evidence>